<sequence length="87" mass="10315">MFCYILLIILFSSTSTASVNFVHLFEAILDRFEIVTENTDIWEWHFKVRKVNKTRSIVGYTEVKIPIGNDYKVEMKVLKKQGKYENH</sequence>
<evidence type="ECO:0000313" key="3">
    <source>
        <dbReference type="Proteomes" id="UP001107558"/>
    </source>
</evidence>
<dbReference type="Proteomes" id="UP001107558">
    <property type="component" value="Chromosome 3"/>
</dbReference>
<protein>
    <submittedName>
        <fullName evidence="2">Uncharacterized protein</fullName>
    </submittedName>
</protein>
<keyword evidence="1" id="KW-0732">Signal</keyword>
<organism evidence="2 3">
    <name type="scientific">Polypedilum vanderplanki</name>
    <name type="common">Sleeping chironomid midge</name>
    <dbReference type="NCBI Taxonomy" id="319348"/>
    <lineage>
        <taxon>Eukaryota</taxon>
        <taxon>Metazoa</taxon>
        <taxon>Ecdysozoa</taxon>
        <taxon>Arthropoda</taxon>
        <taxon>Hexapoda</taxon>
        <taxon>Insecta</taxon>
        <taxon>Pterygota</taxon>
        <taxon>Neoptera</taxon>
        <taxon>Endopterygota</taxon>
        <taxon>Diptera</taxon>
        <taxon>Nematocera</taxon>
        <taxon>Chironomoidea</taxon>
        <taxon>Chironomidae</taxon>
        <taxon>Chironominae</taxon>
        <taxon>Polypedilum</taxon>
        <taxon>Polypedilum</taxon>
    </lineage>
</organism>
<evidence type="ECO:0000256" key="1">
    <source>
        <dbReference type="SAM" id="SignalP"/>
    </source>
</evidence>
<feature type="chain" id="PRO_5039933004" evidence="1">
    <location>
        <begin position="19"/>
        <end position="87"/>
    </location>
</feature>
<reference evidence="2" key="1">
    <citation type="submission" date="2021-03" db="EMBL/GenBank/DDBJ databases">
        <title>Chromosome level genome of the anhydrobiotic midge Polypedilum vanderplanki.</title>
        <authorList>
            <person name="Yoshida Y."/>
            <person name="Kikawada T."/>
            <person name="Gusev O."/>
        </authorList>
    </citation>
    <scope>NUCLEOTIDE SEQUENCE</scope>
    <source>
        <strain evidence="2">NIAS01</strain>
        <tissue evidence="2">Whole body or cell culture</tissue>
    </source>
</reference>
<dbReference type="AlphaFoldDB" id="A0A9J6BTJ1"/>
<gene>
    <name evidence="2" type="ORF">PVAND_003268</name>
</gene>
<feature type="signal peptide" evidence="1">
    <location>
        <begin position="1"/>
        <end position="18"/>
    </location>
</feature>
<accession>A0A9J6BTJ1</accession>
<proteinExistence type="predicted"/>
<comment type="caution">
    <text evidence="2">The sequence shown here is derived from an EMBL/GenBank/DDBJ whole genome shotgun (WGS) entry which is preliminary data.</text>
</comment>
<evidence type="ECO:0000313" key="2">
    <source>
        <dbReference type="EMBL" id="KAG5673201.1"/>
    </source>
</evidence>
<keyword evidence="3" id="KW-1185">Reference proteome</keyword>
<dbReference type="EMBL" id="JADBJN010000003">
    <property type="protein sequence ID" value="KAG5673201.1"/>
    <property type="molecule type" value="Genomic_DNA"/>
</dbReference>
<name>A0A9J6BTJ1_POLVA</name>